<reference evidence="1 2" key="1">
    <citation type="submission" date="2018-08" db="EMBL/GenBank/DDBJ databases">
        <title>Chitinophaga sp. K20C18050901, a novel bacterium isolated from forest soil.</title>
        <authorList>
            <person name="Wang C."/>
        </authorList>
    </citation>
    <scope>NUCLEOTIDE SEQUENCE [LARGE SCALE GENOMIC DNA]</scope>
    <source>
        <strain evidence="1 2">K20C18050901</strain>
    </source>
</reference>
<keyword evidence="2" id="KW-1185">Reference proteome</keyword>
<evidence type="ECO:0000313" key="2">
    <source>
        <dbReference type="Proteomes" id="UP000261174"/>
    </source>
</evidence>
<protein>
    <recommendedName>
        <fullName evidence="3">TIR domain-containing protein</fullName>
    </recommendedName>
</protein>
<organism evidence="1 2">
    <name type="scientific">Chitinophaga silvisoli</name>
    <dbReference type="NCBI Taxonomy" id="2291814"/>
    <lineage>
        <taxon>Bacteria</taxon>
        <taxon>Pseudomonadati</taxon>
        <taxon>Bacteroidota</taxon>
        <taxon>Chitinophagia</taxon>
        <taxon>Chitinophagales</taxon>
        <taxon>Chitinophagaceae</taxon>
        <taxon>Chitinophaga</taxon>
    </lineage>
</organism>
<accession>A0A3E1P9G8</accession>
<evidence type="ECO:0008006" key="3">
    <source>
        <dbReference type="Google" id="ProtNLM"/>
    </source>
</evidence>
<proteinExistence type="predicted"/>
<dbReference type="Proteomes" id="UP000261174">
    <property type="component" value="Unassembled WGS sequence"/>
</dbReference>
<dbReference type="OrthoDB" id="670666at2"/>
<dbReference type="RefSeq" id="WP_116852148.1">
    <property type="nucleotide sequence ID" value="NZ_QTJV01000001.1"/>
</dbReference>
<name>A0A3E1P9G8_9BACT</name>
<gene>
    <name evidence="1" type="ORF">DXN04_04840</name>
</gene>
<dbReference type="EMBL" id="QTJV01000001">
    <property type="protein sequence ID" value="RFM36829.1"/>
    <property type="molecule type" value="Genomic_DNA"/>
</dbReference>
<sequence>MSNYLSYAHEEGLLNLRFNVNTDLNGAKEWDELIARVLRLFSLGERNVGIEQELRQLTLDELFELSPGVGAVQPEGWYAERSTEELILMLLLARLKSNYPTIPVNKCPRLFISHQRADKNYALRIARLANKNKFAFWVDVLDPVLGSLPAINNKSTSYQLLIACIIEMALINCTHVIACMTIDAGKSRWVPYEYGRVRVLPGASGNTAAWLHPDFPAADFQEYMLLGESMRKEKEIENWLVKEWQLAGMIHCNGQGGDQLLLEEMDVLPEKTTAQLAQDKQWLNNFFDSGLPTPRALKKIKIIFKKNPGRE</sequence>
<comment type="caution">
    <text evidence="1">The sequence shown here is derived from an EMBL/GenBank/DDBJ whole genome shotgun (WGS) entry which is preliminary data.</text>
</comment>
<evidence type="ECO:0000313" key="1">
    <source>
        <dbReference type="EMBL" id="RFM36829.1"/>
    </source>
</evidence>
<dbReference type="AlphaFoldDB" id="A0A3E1P9G8"/>